<keyword evidence="1" id="KW-0472">Membrane</keyword>
<dbReference type="GO" id="GO:0006580">
    <property type="term" value="P:ethanolamine metabolic process"/>
    <property type="evidence" value="ECO:0007669"/>
    <property type="project" value="TreeGrafter"/>
</dbReference>
<name>A0A0B6Z4N6_9EUPU</name>
<dbReference type="EMBL" id="HACG01016729">
    <property type="protein sequence ID" value="CEK63594.1"/>
    <property type="molecule type" value="Transcribed_RNA"/>
</dbReference>
<evidence type="ECO:0000256" key="1">
    <source>
        <dbReference type="SAM" id="Phobius"/>
    </source>
</evidence>
<dbReference type="GO" id="GO:0006644">
    <property type="term" value="P:phospholipid metabolic process"/>
    <property type="evidence" value="ECO:0007669"/>
    <property type="project" value="TreeGrafter"/>
</dbReference>
<protein>
    <recommendedName>
        <fullName evidence="3">GP-PDE domain-containing protein</fullName>
    </recommendedName>
</protein>
<dbReference type="PANTHER" id="PTHR46320:SF1">
    <property type="entry name" value="GLYCEROPHOSPHODIESTER PHOSPHODIESTERASE 1"/>
    <property type="match status" value="1"/>
</dbReference>
<dbReference type="PANTHER" id="PTHR46320">
    <property type="entry name" value="GLYCEROPHOSPHODIESTER PHOSPHODIESTERASE 1"/>
    <property type="match status" value="1"/>
</dbReference>
<sequence>MLTLEGDGTEKNKETWKRLVSPVLDILLSWAHWSILWFICGNSFFLCNKGTICRESKRFWQSLGVRMVAWTVNDTIERDYLVKYLEIPVITDGLQCALVENANL</sequence>
<dbReference type="InterPro" id="IPR017946">
    <property type="entry name" value="PLC-like_Pdiesterase_TIM-brl"/>
</dbReference>
<dbReference type="GO" id="GO:0008889">
    <property type="term" value="F:glycerophosphodiester phosphodiesterase activity"/>
    <property type="evidence" value="ECO:0007669"/>
    <property type="project" value="TreeGrafter"/>
</dbReference>
<proteinExistence type="predicted"/>
<dbReference type="AlphaFoldDB" id="A0A0B6Z4N6"/>
<gene>
    <name evidence="2" type="primary">ORF48800</name>
</gene>
<organism evidence="2">
    <name type="scientific">Arion vulgaris</name>
    <dbReference type="NCBI Taxonomy" id="1028688"/>
    <lineage>
        <taxon>Eukaryota</taxon>
        <taxon>Metazoa</taxon>
        <taxon>Spiralia</taxon>
        <taxon>Lophotrochozoa</taxon>
        <taxon>Mollusca</taxon>
        <taxon>Gastropoda</taxon>
        <taxon>Heterobranchia</taxon>
        <taxon>Euthyneura</taxon>
        <taxon>Panpulmonata</taxon>
        <taxon>Eupulmonata</taxon>
        <taxon>Stylommatophora</taxon>
        <taxon>Helicina</taxon>
        <taxon>Arionoidea</taxon>
        <taxon>Arionidae</taxon>
        <taxon>Arion</taxon>
    </lineage>
</organism>
<reference evidence="2" key="1">
    <citation type="submission" date="2014-12" db="EMBL/GenBank/DDBJ databases">
        <title>Insight into the proteome of Arion vulgaris.</title>
        <authorList>
            <person name="Aradska J."/>
            <person name="Bulat T."/>
            <person name="Smidak R."/>
            <person name="Sarate P."/>
            <person name="Gangsoo J."/>
            <person name="Sialana F."/>
            <person name="Bilban M."/>
            <person name="Lubec G."/>
        </authorList>
    </citation>
    <scope>NUCLEOTIDE SEQUENCE</scope>
    <source>
        <tissue evidence="2">Skin</tissue>
    </source>
</reference>
<accession>A0A0B6Z4N6</accession>
<dbReference type="GO" id="GO:0070291">
    <property type="term" value="P:N-acylethanolamine metabolic process"/>
    <property type="evidence" value="ECO:0007669"/>
    <property type="project" value="TreeGrafter"/>
</dbReference>
<dbReference type="GO" id="GO:0005886">
    <property type="term" value="C:plasma membrane"/>
    <property type="evidence" value="ECO:0007669"/>
    <property type="project" value="TreeGrafter"/>
</dbReference>
<dbReference type="SUPFAM" id="SSF51695">
    <property type="entry name" value="PLC-like phosphodiesterases"/>
    <property type="match status" value="1"/>
</dbReference>
<keyword evidence="1" id="KW-1133">Transmembrane helix</keyword>
<evidence type="ECO:0008006" key="3">
    <source>
        <dbReference type="Google" id="ProtNLM"/>
    </source>
</evidence>
<evidence type="ECO:0000313" key="2">
    <source>
        <dbReference type="EMBL" id="CEK63594.1"/>
    </source>
</evidence>
<keyword evidence="1" id="KW-0812">Transmembrane</keyword>
<feature type="transmembrane region" description="Helical" evidence="1">
    <location>
        <begin position="26"/>
        <end position="47"/>
    </location>
</feature>